<dbReference type="Proteomes" id="UP000272528">
    <property type="component" value="Chromosome"/>
</dbReference>
<keyword evidence="2 6" id="KW-0813">Transport</keyword>
<dbReference type="PROSITE" id="PS50928">
    <property type="entry name" value="ABC_TM1"/>
    <property type="match status" value="1"/>
</dbReference>
<dbReference type="RefSeq" id="WP_126017026.1">
    <property type="nucleotide sequence ID" value="NZ_CP034437.1"/>
</dbReference>
<evidence type="ECO:0000256" key="3">
    <source>
        <dbReference type="ARBA" id="ARBA00022692"/>
    </source>
</evidence>
<dbReference type="CDD" id="cd06261">
    <property type="entry name" value="TM_PBP2"/>
    <property type="match status" value="1"/>
</dbReference>
<keyword evidence="4 6" id="KW-1133">Transmembrane helix</keyword>
<dbReference type="AlphaFoldDB" id="A0A3S9A6D0"/>
<reference evidence="9" key="1">
    <citation type="submission" date="2018-12" db="EMBL/GenBank/DDBJ databases">
        <title>Genome sequence of Peanibacillus sp.</title>
        <authorList>
            <person name="Subramani G."/>
            <person name="Srinivasan S."/>
            <person name="Kim M.K."/>
        </authorList>
    </citation>
    <scope>NUCLEOTIDE SEQUENCE [LARGE SCALE GENOMIC DNA]</scope>
    <source>
        <strain evidence="9">18JY67-1</strain>
    </source>
</reference>
<evidence type="ECO:0000256" key="5">
    <source>
        <dbReference type="ARBA" id="ARBA00023136"/>
    </source>
</evidence>
<evidence type="ECO:0000256" key="1">
    <source>
        <dbReference type="ARBA" id="ARBA00004141"/>
    </source>
</evidence>
<dbReference type="Gene3D" id="1.10.3720.10">
    <property type="entry name" value="MetI-like"/>
    <property type="match status" value="1"/>
</dbReference>
<comment type="similarity">
    <text evidence="6">Belongs to the binding-protein-dependent transport system permease family.</text>
</comment>
<dbReference type="EMBL" id="CP034437">
    <property type="protein sequence ID" value="AZN41319.1"/>
    <property type="molecule type" value="Genomic_DNA"/>
</dbReference>
<dbReference type="PANTHER" id="PTHR43839">
    <property type="entry name" value="OPPC IN A BINDING PROTEIN-DEPENDENT TRANSPORT SYSTEM"/>
    <property type="match status" value="1"/>
</dbReference>
<feature type="transmembrane region" description="Helical" evidence="6">
    <location>
        <begin position="137"/>
        <end position="156"/>
    </location>
</feature>
<evidence type="ECO:0000313" key="9">
    <source>
        <dbReference type="Proteomes" id="UP000272528"/>
    </source>
</evidence>
<dbReference type="InterPro" id="IPR000515">
    <property type="entry name" value="MetI-like"/>
</dbReference>
<dbReference type="Pfam" id="PF00528">
    <property type="entry name" value="BPD_transp_1"/>
    <property type="match status" value="1"/>
</dbReference>
<dbReference type="GO" id="GO:0005886">
    <property type="term" value="C:plasma membrane"/>
    <property type="evidence" value="ECO:0007669"/>
    <property type="project" value="UniProtKB-SubCell"/>
</dbReference>
<dbReference type="OrthoDB" id="2376472at2"/>
<evidence type="ECO:0000259" key="7">
    <source>
        <dbReference type="PROSITE" id="PS50928"/>
    </source>
</evidence>
<accession>A0A3S9A6D0</accession>
<name>A0A3S9A6D0_9BACL</name>
<feature type="domain" description="ABC transmembrane type-1" evidence="7">
    <location>
        <begin position="67"/>
        <end position="279"/>
    </location>
</feature>
<protein>
    <submittedName>
        <fullName evidence="8">ABC transporter permease subunit</fullName>
    </submittedName>
</protein>
<dbReference type="InterPro" id="IPR035906">
    <property type="entry name" value="MetI-like_sf"/>
</dbReference>
<gene>
    <name evidence="8" type="ORF">EJC50_17805</name>
</gene>
<feature type="transmembrane region" description="Helical" evidence="6">
    <location>
        <begin position="103"/>
        <end position="125"/>
    </location>
</feature>
<evidence type="ECO:0000256" key="2">
    <source>
        <dbReference type="ARBA" id="ARBA00022448"/>
    </source>
</evidence>
<feature type="transmembrane region" description="Helical" evidence="6">
    <location>
        <begin position="65"/>
        <end position="91"/>
    </location>
</feature>
<comment type="subcellular location">
    <subcellularLocation>
        <location evidence="6">Cell membrane</location>
        <topology evidence="6">Multi-pass membrane protein</topology>
    </subcellularLocation>
    <subcellularLocation>
        <location evidence="1">Membrane</location>
        <topology evidence="1">Multi-pass membrane protein</topology>
    </subcellularLocation>
</comment>
<dbReference type="PANTHER" id="PTHR43839:SF3">
    <property type="entry name" value="OLIGOPEPTIDE ABC TRANSPORTER, PERMEASE PROTEIN"/>
    <property type="match status" value="1"/>
</dbReference>
<evidence type="ECO:0000256" key="4">
    <source>
        <dbReference type="ARBA" id="ARBA00022989"/>
    </source>
</evidence>
<proteinExistence type="inferred from homology"/>
<keyword evidence="9" id="KW-1185">Reference proteome</keyword>
<feature type="transmembrane region" description="Helical" evidence="6">
    <location>
        <begin position="195"/>
        <end position="220"/>
    </location>
</feature>
<dbReference type="SUPFAM" id="SSF161098">
    <property type="entry name" value="MetI-like"/>
    <property type="match status" value="1"/>
</dbReference>
<keyword evidence="5 6" id="KW-0472">Membrane</keyword>
<keyword evidence="3 6" id="KW-0812">Transmembrane</keyword>
<dbReference type="GO" id="GO:0055085">
    <property type="term" value="P:transmembrane transport"/>
    <property type="evidence" value="ECO:0007669"/>
    <property type="project" value="InterPro"/>
</dbReference>
<evidence type="ECO:0000313" key="8">
    <source>
        <dbReference type="EMBL" id="AZN41319.1"/>
    </source>
</evidence>
<evidence type="ECO:0000256" key="6">
    <source>
        <dbReference type="RuleBase" id="RU363032"/>
    </source>
</evidence>
<dbReference type="KEGG" id="palb:EJC50_17805"/>
<feature type="transmembrane region" description="Helical" evidence="6">
    <location>
        <begin position="259"/>
        <end position="282"/>
    </location>
</feature>
<organism evidence="8 9">
    <name type="scientific">Paenibacillus albus</name>
    <dbReference type="NCBI Taxonomy" id="2495582"/>
    <lineage>
        <taxon>Bacteria</taxon>
        <taxon>Bacillati</taxon>
        <taxon>Bacillota</taxon>
        <taxon>Bacilli</taxon>
        <taxon>Bacillales</taxon>
        <taxon>Paenibacillaceae</taxon>
        <taxon>Paenibacillus</taxon>
    </lineage>
</organism>
<sequence length="296" mass="33237">MFTAIFGRYMAPHDLNEHAPVEYHVDENGESTLMAPPFPPRASNPLGTDKYGVDMLAKLLGGAKYTIITTISVAITRVIAGGVLGMLLGYVGKESDRRRSERIPFWNMLNGIPIFIMVWMIMIGISMNSAASPIKLTIILSIVLVLVGIPTVASTVKEKTTVLRDKQFVLSAKSIGAGRWTILRRHLVPHLQESFLILFVQEIVLILSLFGQLAVFNIFVGGTLMYMNPWPELPEYVSRTNEWSGLVGQARSNLFNYQWVLFIPLLVYLLFIIGLQMISLGLEKMYKQKFSKFSHI</sequence>